<feature type="domain" description="Peptidase S1" evidence="4">
    <location>
        <begin position="35"/>
        <end position="383"/>
    </location>
</feature>
<sequence>MEIAVNLFICALLSVIDTTIGDNLTLPAFNGTRRILRGVEAGDSEPFMVYLRPAPSDGDPPPDPNWLCGGVIIHESYILTSAACIESIKHFYVVAGTHRWIPLGLNDECITNGAKKAVWKCVPIHYEFDGHQFENIRWMLDDIAVVRVEDRFNFKRRIVGCDFVPKKIKFNNISLDMERAGVEGLIAGWGSQEHFSDVIEYGRENINSPVLLETSVMLMNKTHCKRYWPERYHYIIDSSMICAKDEFNSVDMRAICHDQVKCKDLLNSKERMSERRSRVLTNPEAHNSLHSRRYYSESGGFCENDHGGPLVVGHGTRAVVVGVISASLTANYTRKCHGPFLFTSVYRNRLLITCAIDRENSPTCRKYLLRTTNTQMNETTFKWSGHPDGPAKSEIIAAVTKKATSRSKLSTAINNRTNKNKGLLFLFALGVDSINVTTQLPENVAKLLNSSRRIIEGNEVADDRPYMVYLKMPRSNNKKLNYRNWLCGGVIVHEEYILTSAACIQDAEHFYVVSGTYRYSVEDDRFTNACIKNGAKKAVWKCVPKNYMFDGHENDNIRWMNNDIAVVKIDEGFDFTRRVKGCEFIPKPICYNNQSKTLENPGTIVSIAGWGTTSRYNDWVQRRKENQQNLLEAHVEIISKTKCKRRWGSRYHNIIDNYMICSKDLGSSMSEICNDKYVDCQDIDYSTEDDGRRNVHVTDRIPKNLVMHSAYHNESADNGTVERKNFDSSQLQGGFCENDHGGPMVYGRGGNAIVIGIISACLVKERTNKCYGPFLYTSIYKNRQFISCAIYKDAEPKCRRQFRAGETYEEKVISWKNHPDGPAKNELDANNKVFSQKGMVMPAQSYFTTEAISGS</sequence>
<dbReference type="SUPFAM" id="SSF50494">
    <property type="entry name" value="Trypsin-like serine proteases"/>
    <property type="match status" value="3"/>
</dbReference>
<dbReference type="PANTHER" id="PTHR24256">
    <property type="entry name" value="TRYPTASE-RELATED"/>
    <property type="match status" value="1"/>
</dbReference>
<dbReference type="InterPro" id="IPR009003">
    <property type="entry name" value="Peptidase_S1_PA"/>
</dbReference>
<protein>
    <recommendedName>
        <fullName evidence="4">Peptidase S1 domain-containing protein</fullName>
    </recommendedName>
</protein>
<dbReference type="Gene3D" id="2.40.10.10">
    <property type="entry name" value="Trypsin-like serine proteases"/>
    <property type="match status" value="4"/>
</dbReference>
<organism evidence="5 6">
    <name type="scientific">Iphiclides podalirius</name>
    <name type="common">scarce swallowtail</name>
    <dbReference type="NCBI Taxonomy" id="110791"/>
    <lineage>
        <taxon>Eukaryota</taxon>
        <taxon>Metazoa</taxon>
        <taxon>Ecdysozoa</taxon>
        <taxon>Arthropoda</taxon>
        <taxon>Hexapoda</taxon>
        <taxon>Insecta</taxon>
        <taxon>Pterygota</taxon>
        <taxon>Neoptera</taxon>
        <taxon>Endopterygota</taxon>
        <taxon>Lepidoptera</taxon>
        <taxon>Glossata</taxon>
        <taxon>Ditrysia</taxon>
        <taxon>Papilionoidea</taxon>
        <taxon>Papilionidae</taxon>
        <taxon>Papilioninae</taxon>
        <taxon>Iphiclides</taxon>
    </lineage>
</organism>
<dbReference type="Pfam" id="PF00089">
    <property type="entry name" value="Trypsin"/>
    <property type="match status" value="2"/>
</dbReference>
<dbReference type="Proteomes" id="UP000837857">
    <property type="component" value="Chromosome 26"/>
</dbReference>
<keyword evidence="3" id="KW-0732">Signal</keyword>
<evidence type="ECO:0000256" key="2">
    <source>
        <dbReference type="ARBA" id="ARBA00024195"/>
    </source>
</evidence>
<evidence type="ECO:0000256" key="3">
    <source>
        <dbReference type="SAM" id="SignalP"/>
    </source>
</evidence>
<dbReference type="PROSITE" id="PS50240">
    <property type="entry name" value="TRYPSIN_DOM"/>
    <property type="match status" value="2"/>
</dbReference>
<feature type="chain" id="PRO_5046493724" description="Peptidase S1 domain-containing protein" evidence="3">
    <location>
        <begin position="22"/>
        <end position="855"/>
    </location>
</feature>
<dbReference type="InterPro" id="IPR051487">
    <property type="entry name" value="Ser/Thr_Proteases_Immune/Dev"/>
</dbReference>
<dbReference type="SMART" id="SM00020">
    <property type="entry name" value="Tryp_SPc"/>
    <property type="match status" value="2"/>
</dbReference>
<evidence type="ECO:0000259" key="4">
    <source>
        <dbReference type="PROSITE" id="PS50240"/>
    </source>
</evidence>
<accession>A0ABN8IJU1</accession>
<keyword evidence="6" id="KW-1185">Reference proteome</keyword>
<feature type="non-terminal residue" evidence="5">
    <location>
        <position position="1"/>
    </location>
</feature>
<gene>
    <name evidence="5" type="ORF">IPOD504_LOCUS10861</name>
</gene>
<evidence type="ECO:0000313" key="5">
    <source>
        <dbReference type="EMBL" id="CAH2059420.1"/>
    </source>
</evidence>
<evidence type="ECO:0000256" key="1">
    <source>
        <dbReference type="ARBA" id="ARBA00023157"/>
    </source>
</evidence>
<evidence type="ECO:0000313" key="6">
    <source>
        <dbReference type="Proteomes" id="UP000837857"/>
    </source>
</evidence>
<dbReference type="InterPro" id="IPR043504">
    <property type="entry name" value="Peptidase_S1_PA_chymotrypsin"/>
</dbReference>
<proteinExistence type="inferred from homology"/>
<dbReference type="EMBL" id="OW152838">
    <property type="protein sequence ID" value="CAH2059420.1"/>
    <property type="molecule type" value="Genomic_DNA"/>
</dbReference>
<dbReference type="InterPro" id="IPR001254">
    <property type="entry name" value="Trypsin_dom"/>
</dbReference>
<feature type="signal peptide" evidence="3">
    <location>
        <begin position="1"/>
        <end position="21"/>
    </location>
</feature>
<keyword evidence="1" id="KW-1015">Disulfide bond</keyword>
<comment type="similarity">
    <text evidence="2">Belongs to the peptidase S1 family. CLIP subfamily.</text>
</comment>
<name>A0ABN8IJU1_9NEOP</name>
<feature type="domain" description="Peptidase S1" evidence="4">
    <location>
        <begin position="454"/>
        <end position="815"/>
    </location>
</feature>
<reference evidence="5" key="1">
    <citation type="submission" date="2022-03" db="EMBL/GenBank/DDBJ databases">
        <authorList>
            <person name="Martin H S."/>
        </authorList>
    </citation>
    <scope>NUCLEOTIDE SEQUENCE</scope>
</reference>